<dbReference type="RefSeq" id="WP_060767572.1">
    <property type="nucleotide sequence ID" value="NZ_CAJFCM010000001.1"/>
</dbReference>
<evidence type="ECO:0000256" key="5">
    <source>
        <dbReference type="ARBA" id="ARBA00023136"/>
    </source>
</evidence>
<organism evidence="10 11">
    <name type="scientific">Pseudomonas paracarnis</name>
    <dbReference type="NCBI Taxonomy" id="2750625"/>
    <lineage>
        <taxon>Bacteria</taxon>
        <taxon>Pseudomonadati</taxon>
        <taxon>Pseudomonadota</taxon>
        <taxon>Gammaproteobacteria</taxon>
        <taxon>Pseudomonadales</taxon>
        <taxon>Pseudomonadaceae</taxon>
        <taxon>Pseudomonas</taxon>
    </lineage>
</organism>
<keyword evidence="11" id="KW-1185">Reference proteome</keyword>
<evidence type="ECO:0000313" key="10">
    <source>
        <dbReference type="EMBL" id="MEB3785024.1"/>
    </source>
</evidence>
<evidence type="ECO:0000256" key="7">
    <source>
        <dbReference type="PIRNR" id="PIRNR006298"/>
    </source>
</evidence>
<dbReference type="InterPro" id="IPR016480">
    <property type="entry name" value="Glc_translocase_bactprenl-link"/>
</dbReference>
<evidence type="ECO:0000313" key="11">
    <source>
        <dbReference type="Proteomes" id="UP001336015"/>
    </source>
</evidence>
<evidence type="ECO:0000259" key="9">
    <source>
        <dbReference type="Pfam" id="PF04138"/>
    </source>
</evidence>
<feature type="transmembrane region" description="Helical" evidence="8">
    <location>
        <begin position="67"/>
        <end position="84"/>
    </location>
</feature>
<dbReference type="PIRSF" id="PIRSF006298">
    <property type="entry name" value="GtrA_prd"/>
    <property type="match status" value="1"/>
</dbReference>
<feature type="transmembrane region" description="Helical" evidence="8">
    <location>
        <begin position="36"/>
        <end position="55"/>
    </location>
</feature>
<evidence type="ECO:0000256" key="6">
    <source>
        <dbReference type="ARBA" id="ARBA00025595"/>
    </source>
</evidence>
<reference evidence="10 11" key="1">
    <citation type="journal article" date="2023" name="Int J Dairy Technol">
        <title>Genome based analysis of Pseudomonas paracarnis RQ057, a strain responsible for blue discoloration spoilage in processed cheese.</title>
        <authorList>
            <person name="Rodrigues Rd.S."/>
            <person name="Machado S.G."/>
            <person name="de Carvalho A.F."/>
            <person name="Nero L.A."/>
        </authorList>
    </citation>
    <scope>NUCLEOTIDE SEQUENCE [LARGE SCALE GENOMIC DNA]</scope>
    <source>
        <strain evidence="10 11">RQ057</strain>
    </source>
</reference>
<comment type="caution">
    <text evidence="10">The sequence shown here is derived from an EMBL/GenBank/DDBJ whole genome shotgun (WGS) entry which is preliminary data.</text>
</comment>
<evidence type="ECO:0000256" key="3">
    <source>
        <dbReference type="ARBA" id="ARBA00022692"/>
    </source>
</evidence>
<proteinExistence type="inferred from homology"/>
<gene>
    <name evidence="10" type="ORF">LLW09_21075</name>
</gene>
<dbReference type="InterPro" id="IPR007267">
    <property type="entry name" value="GtrA_DPMS_TM"/>
</dbReference>
<evidence type="ECO:0000256" key="4">
    <source>
        <dbReference type="ARBA" id="ARBA00022989"/>
    </source>
</evidence>
<dbReference type="Pfam" id="PF04138">
    <property type="entry name" value="GtrA_DPMS_TM"/>
    <property type="match status" value="1"/>
</dbReference>
<feature type="domain" description="GtrA/DPMS transmembrane" evidence="9">
    <location>
        <begin position="7"/>
        <end position="116"/>
    </location>
</feature>
<dbReference type="Proteomes" id="UP001336015">
    <property type="component" value="Unassembled WGS sequence"/>
</dbReference>
<dbReference type="EMBL" id="JAJGWQ010000016">
    <property type="protein sequence ID" value="MEB3785024.1"/>
    <property type="molecule type" value="Genomic_DNA"/>
</dbReference>
<evidence type="ECO:0000256" key="8">
    <source>
        <dbReference type="SAM" id="Phobius"/>
    </source>
</evidence>
<comment type="function">
    <text evidence="6 7">Involved in O antigen modification. Involved in the translocation of bactoprenol-linked glucose across the cytoplasmic membrane.</text>
</comment>
<dbReference type="InterPro" id="IPR051401">
    <property type="entry name" value="GtrA_CellWall_Glycosyl"/>
</dbReference>
<keyword evidence="2 7" id="KW-0813">Transport</keyword>
<evidence type="ECO:0000256" key="2">
    <source>
        <dbReference type="ARBA" id="ARBA00022448"/>
    </source>
</evidence>
<comment type="similarity">
    <text evidence="7">Belongs to the gtrA family.</text>
</comment>
<protein>
    <recommendedName>
        <fullName evidence="7">Bactoprenol-linked glucose translocase</fullName>
    </recommendedName>
</protein>
<accession>A0ABU6BY82</accession>
<dbReference type="PANTHER" id="PTHR38459:SF1">
    <property type="entry name" value="PROPHAGE BACTOPRENOL-LINKED GLUCOSE TRANSLOCASE HOMOLOG"/>
    <property type="match status" value="1"/>
</dbReference>
<keyword evidence="3 8" id="KW-0812">Transmembrane</keyword>
<keyword evidence="4 8" id="KW-1133">Transmembrane helix</keyword>
<sequence length="117" mass="12761">MLNMFARYATIGVLNTAVHWVAFLIAFYILGASQSISNLSAFCIAVTFSFVMNAKFTFKQKATGRKYVVYIVFMGALSVLVGAVSDAIEAAPIITLASFSVISLGVGFLYSKFFVFR</sequence>
<dbReference type="PANTHER" id="PTHR38459">
    <property type="entry name" value="PROPHAGE BACTOPRENOL-LINKED GLUCOSE TRANSLOCASE HOMOLOG"/>
    <property type="match status" value="1"/>
</dbReference>
<feature type="transmembrane region" description="Helical" evidence="8">
    <location>
        <begin position="90"/>
        <end position="110"/>
    </location>
</feature>
<evidence type="ECO:0000256" key="1">
    <source>
        <dbReference type="ARBA" id="ARBA00004141"/>
    </source>
</evidence>
<feature type="transmembrane region" description="Helical" evidence="8">
    <location>
        <begin position="12"/>
        <end position="30"/>
    </location>
</feature>
<name>A0ABU6BY82_9PSED</name>
<keyword evidence="5 8" id="KW-0472">Membrane</keyword>
<comment type="subcellular location">
    <subcellularLocation>
        <location evidence="1">Membrane</location>
        <topology evidence="1">Multi-pass membrane protein</topology>
    </subcellularLocation>
</comment>